<keyword evidence="4 6" id="KW-0949">S-adenosyl-L-methionine</keyword>
<evidence type="ECO:0000256" key="4">
    <source>
        <dbReference type="ARBA" id="ARBA00022691"/>
    </source>
</evidence>
<evidence type="ECO:0000256" key="6">
    <source>
        <dbReference type="PROSITE-ProRule" id="PRU01015"/>
    </source>
</evidence>
<dbReference type="Gene3D" id="3.40.50.150">
    <property type="entry name" value="Vaccinia Virus protein VP39"/>
    <property type="match status" value="1"/>
</dbReference>
<dbReference type="Gene3D" id="2.70.160.11">
    <property type="entry name" value="Hnrnp arginine n-methyltransferase1"/>
    <property type="match status" value="1"/>
</dbReference>
<protein>
    <recommendedName>
        <fullName evidence="1">type I protein arginine methyltransferase</fullName>
        <ecNumber evidence="1">2.1.1.319</ecNumber>
    </recommendedName>
</protein>
<evidence type="ECO:0000259" key="7">
    <source>
        <dbReference type="Pfam" id="PF22528"/>
    </source>
</evidence>
<evidence type="ECO:0000256" key="5">
    <source>
        <dbReference type="ARBA" id="ARBA00049303"/>
    </source>
</evidence>
<dbReference type="EMBL" id="LWCA01000240">
    <property type="protein sequence ID" value="OAF69711.1"/>
    <property type="molecule type" value="Genomic_DNA"/>
</dbReference>
<evidence type="ECO:0000313" key="9">
    <source>
        <dbReference type="Proteomes" id="UP000078046"/>
    </source>
</evidence>
<name>A0A177B816_9BILA</name>
<dbReference type="PROSITE" id="PS51678">
    <property type="entry name" value="SAM_MT_PRMT"/>
    <property type="match status" value="1"/>
</dbReference>
<dbReference type="Pfam" id="PF22528">
    <property type="entry name" value="PRMT_C"/>
    <property type="match status" value="1"/>
</dbReference>
<evidence type="ECO:0000256" key="3">
    <source>
        <dbReference type="ARBA" id="ARBA00022679"/>
    </source>
</evidence>
<keyword evidence="2 6" id="KW-0489">Methyltransferase</keyword>
<dbReference type="InterPro" id="IPR029063">
    <property type="entry name" value="SAM-dependent_MTases_sf"/>
</dbReference>
<sequence length="338" mass="39113">MKIKNKNLNLSKQDNDYSNSYARSSIHEDMIKDHIRTDAYHEAISKNRHLFKDKIVLDVGCGTGILSLFAAKAGAKKVYAIDMSNIAESAMDIVRVNQMDKVITVIKTKAEDLAQLPDGIEKVDIIISEWMGYSLFYESMLTSVLYCRDKWLANGGLIFPDEIILNLAGIQDYQYKEGKVNWWKNVYGFNMSSMIRSVIAEPIVDYVEIGNVCTDIKEIFRVNMYSIKPEDVNFEQKFSLKFKRSDYMHAFIIYFDVHFNECHVPIKFSTGPYTPPTHWKQTIMYMKDYITALEDEIVHGTITFKQNDANPRFLDLIVDFKFEGQFNSLVEKNSYFMG</sequence>
<keyword evidence="9" id="KW-1185">Reference proteome</keyword>
<dbReference type="OrthoDB" id="7848332at2759"/>
<dbReference type="InterPro" id="IPR055135">
    <property type="entry name" value="PRMT_dom"/>
</dbReference>
<dbReference type="FunFam" id="3.40.50.150:FF:000003">
    <property type="entry name" value="Blast:Protein arginine N-methyltransferase 1"/>
    <property type="match status" value="1"/>
</dbReference>
<keyword evidence="3 6" id="KW-0808">Transferase</keyword>
<accession>A0A177B816</accession>
<dbReference type="InterPro" id="IPR025799">
    <property type="entry name" value="Arg_MeTrfase"/>
</dbReference>
<dbReference type="Pfam" id="PF06325">
    <property type="entry name" value="PrmA"/>
    <property type="match status" value="1"/>
</dbReference>
<gene>
    <name evidence="8" type="ORF">A3Q56_02566</name>
</gene>
<proteinExistence type="predicted"/>
<dbReference type="PANTHER" id="PTHR11006">
    <property type="entry name" value="PROTEIN ARGININE N-METHYLTRANSFERASE"/>
    <property type="match status" value="1"/>
</dbReference>
<dbReference type="SUPFAM" id="SSF53335">
    <property type="entry name" value="S-adenosyl-L-methionine-dependent methyltransferases"/>
    <property type="match status" value="1"/>
</dbReference>
<evidence type="ECO:0000256" key="1">
    <source>
        <dbReference type="ARBA" id="ARBA00011925"/>
    </source>
</evidence>
<dbReference type="FunFam" id="2.70.160.11:FF:000001">
    <property type="entry name" value="Blast:Protein arginine N-methyltransferase 1"/>
    <property type="match status" value="1"/>
</dbReference>
<evidence type="ECO:0000256" key="2">
    <source>
        <dbReference type="ARBA" id="ARBA00022603"/>
    </source>
</evidence>
<dbReference type="GO" id="GO:0005634">
    <property type="term" value="C:nucleus"/>
    <property type="evidence" value="ECO:0007669"/>
    <property type="project" value="TreeGrafter"/>
</dbReference>
<dbReference type="EC" id="2.1.1.319" evidence="1"/>
<dbReference type="GO" id="GO:0035242">
    <property type="term" value="F:protein-arginine omega-N asymmetric methyltransferase activity"/>
    <property type="evidence" value="ECO:0007669"/>
    <property type="project" value="UniProtKB-EC"/>
</dbReference>
<dbReference type="GO" id="GO:0032259">
    <property type="term" value="P:methylation"/>
    <property type="evidence" value="ECO:0007669"/>
    <property type="project" value="UniProtKB-KW"/>
</dbReference>
<reference evidence="8 9" key="1">
    <citation type="submission" date="2016-04" db="EMBL/GenBank/DDBJ databases">
        <title>The genome of Intoshia linei affirms orthonectids as highly simplified spiralians.</title>
        <authorList>
            <person name="Mikhailov K.V."/>
            <person name="Slusarev G.S."/>
            <person name="Nikitin M.A."/>
            <person name="Logacheva M.D."/>
            <person name="Penin A."/>
            <person name="Aleoshin V."/>
            <person name="Panchin Y.V."/>
        </authorList>
    </citation>
    <scope>NUCLEOTIDE SEQUENCE [LARGE SCALE GENOMIC DNA]</scope>
    <source>
        <strain evidence="8">Intl2013</strain>
        <tissue evidence="8">Whole animal</tissue>
    </source>
</reference>
<organism evidence="8 9">
    <name type="scientific">Intoshia linei</name>
    <dbReference type="NCBI Taxonomy" id="1819745"/>
    <lineage>
        <taxon>Eukaryota</taxon>
        <taxon>Metazoa</taxon>
        <taxon>Spiralia</taxon>
        <taxon>Lophotrochozoa</taxon>
        <taxon>Mesozoa</taxon>
        <taxon>Orthonectida</taxon>
        <taxon>Rhopaluridae</taxon>
        <taxon>Intoshia</taxon>
    </lineage>
</organism>
<dbReference type="AlphaFoldDB" id="A0A177B816"/>
<dbReference type="GO" id="GO:0042054">
    <property type="term" value="F:histone methyltransferase activity"/>
    <property type="evidence" value="ECO:0007669"/>
    <property type="project" value="TreeGrafter"/>
</dbReference>
<comment type="catalytic activity">
    <reaction evidence="5">
        <text>L-arginyl-[protein] + S-adenosyl-L-methionine = N(omega)-methyl-L-arginyl-[protein] + S-adenosyl-L-homocysteine + H(+)</text>
        <dbReference type="Rhea" id="RHEA:48100"/>
        <dbReference type="Rhea" id="RHEA-COMP:10532"/>
        <dbReference type="Rhea" id="RHEA-COMP:11990"/>
        <dbReference type="ChEBI" id="CHEBI:15378"/>
        <dbReference type="ChEBI" id="CHEBI:29965"/>
        <dbReference type="ChEBI" id="CHEBI:57856"/>
        <dbReference type="ChEBI" id="CHEBI:59789"/>
        <dbReference type="ChEBI" id="CHEBI:65280"/>
    </reaction>
    <physiologicalReaction direction="left-to-right" evidence="5">
        <dbReference type="Rhea" id="RHEA:48101"/>
    </physiologicalReaction>
</comment>
<comment type="caution">
    <text evidence="8">The sequence shown here is derived from an EMBL/GenBank/DDBJ whole genome shotgun (WGS) entry which is preliminary data.</text>
</comment>
<dbReference type="Proteomes" id="UP000078046">
    <property type="component" value="Unassembled WGS sequence"/>
</dbReference>
<feature type="domain" description="Protein arginine N-methyltransferase" evidence="7">
    <location>
        <begin position="165"/>
        <end position="325"/>
    </location>
</feature>
<evidence type="ECO:0000313" key="8">
    <source>
        <dbReference type="EMBL" id="OAF69711.1"/>
    </source>
</evidence>
<dbReference type="CDD" id="cd02440">
    <property type="entry name" value="AdoMet_MTases"/>
    <property type="match status" value="1"/>
</dbReference>
<dbReference type="PANTHER" id="PTHR11006:SF53">
    <property type="entry name" value="PROTEIN ARGININE N-METHYLTRANSFERASE 3"/>
    <property type="match status" value="1"/>
</dbReference>